<reference evidence="1 2" key="1">
    <citation type="submission" date="2017-04" db="EMBL/GenBank/DDBJ databases">
        <title>A new member of the family Flavobacteriaceae isolated from ascidians.</title>
        <authorList>
            <person name="Chen L."/>
        </authorList>
    </citation>
    <scope>NUCLEOTIDE SEQUENCE [LARGE SCALE GENOMIC DNA]</scope>
    <source>
        <strain evidence="1 2">HQA918</strain>
    </source>
</reference>
<keyword evidence="2" id="KW-1185">Reference proteome</keyword>
<evidence type="ECO:0000313" key="1">
    <source>
        <dbReference type="EMBL" id="PCE64963.1"/>
    </source>
</evidence>
<dbReference type="Proteomes" id="UP000219559">
    <property type="component" value="Unassembled WGS sequence"/>
</dbReference>
<dbReference type="EMBL" id="NBWU01000002">
    <property type="protein sequence ID" value="PCE64963.1"/>
    <property type="molecule type" value="Genomic_DNA"/>
</dbReference>
<sequence length="270" mass="31461">MENQLEKVFVKVNQRWQKATIINEEDGKVNVLTQDGQRFSMAKESKWLEFVQNPAQRYAYGDVKEQLEGQYISFEKLPENVRDNLVQGKEHFHVSTYLSDGELKETSKMVQMVYDPNMGSRLFVQFKRKNQVTLDQAMAYNHKFSPDEFERMVSKKEVVLFQGITKDGELFEKLAYYEPKILDIRTKSALTPNTYLYGTKLTAAQAKSLNQGEEIEIKIKTKSKGTQPYLVSYTPRNEIFITKSLQLEKARNLEVVNDEKKKNSSQRMKI</sequence>
<comment type="caution">
    <text evidence="1">The sequence shown here is derived from an EMBL/GenBank/DDBJ whole genome shotgun (WGS) entry which is preliminary data.</text>
</comment>
<accession>A0A2A4G947</accession>
<name>A0A2A4G947_9FLAO</name>
<dbReference type="OrthoDB" id="1173934at2"/>
<dbReference type="AlphaFoldDB" id="A0A2A4G947"/>
<protein>
    <recommendedName>
        <fullName evidence="3">DUF3945 domain-containing protein</fullName>
    </recommendedName>
</protein>
<dbReference type="RefSeq" id="WP_097440242.1">
    <property type="nucleotide sequence ID" value="NZ_KZ300476.1"/>
</dbReference>
<evidence type="ECO:0008006" key="3">
    <source>
        <dbReference type="Google" id="ProtNLM"/>
    </source>
</evidence>
<proteinExistence type="predicted"/>
<gene>
    <name evidence="1" type="ORF">B7P33_07335</name>
</gene>
<evidence type="ECO:0000313" key="2">
    <source>
        <dbReference type="Proteomes" id="UP000219559"/>
    </source>
</evidence>
<organism evidence="1 2">
    <name type="scientific">Sediminicola luteus</name>
    <dbReference type="NCBI Taxonomy" id="319238"/>
    <lineage>
        <taxon>Bacteria</taxon>
        <taxon>Pseudomonadati</taxon>
        <taxon>Bacteroidota</taxon>
        <taxon>Flavobacteriia</taxon>
        <taxon>Flavobacteriales</taxon>
        <taxon>Flavobacteriaceae</taxon>
        <taxon>Sediminicola</taxon>
    </lineage>
</organism>